<sequence>MTETFPEHVQAAFHADRGPIERLDAAWGYGWRVGPVCVMRAMASDSAGWSARVREKLSVEGLRIARPLRSTDGRYVVSGWRASSWIEGTCARRVDETVGAALRLDDALSTLNVPLPDQPHGGSVFDQADQAAAAGEDHGSALAARLIRNTPSCEAPLQVCHADMLGTTIFHGSNKPALTDIVGTRRPHGYSAALCIIDGLMMGAVDARIIHRWRHIPHLESLLFQALTYRVLVEVLDDSRDQSLDADAERVSRLLFDAFEHSSDSCPGDMPH</sequence>
<dbReference type="SUPFAM" id="SSF56112">
    <property type="entry name" value="Protein kinase-like (PK-like)"/>
    <property type="match status" value="1"/>
</dbReference>
<protein>
    <submittedName>
        <fullName evidence="1">TIGR02569 family protein</fullName>
    </submittedName>
</protein>
<dbReference type="InterPro" id="IPR011009">
    <property type="entry name" value="Kinase-like_dom_sf"/>
</dbReference>
<dbReference type="AlphaFoldDB" id="A0A9X1QNV0"/>
<dbReference type="Proteomes" id="UP001139336">
    <property type="component" value="Unassembled WGS sequence"/>
</dbReference>
<dbReference type="RefSeq" id="WP_236117869.1">
    <property type="nucleotide sequence ID" value="NZ_JAKGSI010000001.1"/>
</dbReference>
<name>A0A9X1QNV0_9CORY</name>
<accession>A0A9X1QNV0</accession>
<keyword evidence="2" id="KW-1185">Reference proteome</keyword>
<comment type="caution">
    <text evidence="1">The sequence shown here is derived from an EMBL/GenBank/DDBJ whole genome shotgun (WGS) entry which is preliminary data.</text>
</comment>
<evidence type="ECO:0000313" key="2">
    <source>
        <dbReference type="Proteomes" id="UP001139336"/>
    </source>
</evidence>
<dbReference type="NCBIfam" id="TIGR02569">
    <property type="entry name" value="TIGR02569_actnb"/>
    <property type="match status" value="1"/>
</dbReference>
<organism evidence="1 2">
    <name type="scientific">Corynebacterium uropygiale</name>
    <dbReference type="NCBI Taxonomy" id="1775911"/>
    <lineage>
        <taxon>Bacteria</taxon>
        <taxon>Bacillati</taxon>
        <taxon>Actinomycetota</taxon>
        <taxon>Actinomycetes</taxon>
        <taxon>Mycobacteriales</taxon>
        <taxon>Corynebacteriaceae</taxon>
        <taxon>Corynebacterium</taxon>
    </lineage>
</organism>
<dbReference type="EMBL" id="JAKGSI010000001">
    <property type="protein sequence ID" value="MCF4006091.1"/>
    <property type="molecule type" value="Genomic_DNA"/>
</dbReference>
<reference evidence="1" key="1">
    <citation type="submission" date="2022-01" db="EMBL/GenBank/DDBJ databases">
        <title>Corynebacterium sp. nov isolated from isolated from the feces of the greater white-fronted geese (Anser albifrons) at Poyang Lake, PR China.</title>
        <authorList>
            <person name="Liu Q."/>
        </authorList>
    </citation>
    <scope>NUCLEOTIDE SEQUENCE</scope>
    <source>
        <strain evidence="1">JCM 32435</strain>
    </source>
</reference>
<dbReference type="InterPro" id="IPR013402">
    <property type="entry name" value="CHP02569"/>
</dbReference>
<evidence type="ECO:0000313" key="1">
    <source>
        <dbReference type="EMBL" id="MCF4006091.1"/>
    </source>
</evidence>
<gene>
    <name evidence="1" type="ORF">L1O03_02720</name>
</gene>
<proteinExistence type="predicted"/>